<feature type="transmembrane region" description="Helical" evidence="1">
    <location>
        <begin position="18"/>
        <end position="35"/>
    </location>
</feature>
<feature type="transmembrane region" description="Helical" evidence="1">
    <location>
        <begin position="41"/>
        <end position="57"/>
    </location>
</feature>
<keyword evidence="1" id="KW-0812">Transmembrane</keyword>
<keyword evidence="1" id="KW-1133">Transmembrane helix</keyword>
<gene>
    <name evidence="2" type="ORF">PH362_09210</name>
</gene>
<reference evidence="2" key="1">
    <citation type="submission" date="2023-01" db="EMBL/GenBank/DDBJ databases">
        <title>Genome sequencing of Photorhabdus bodei 09-20.</title>
        <authorList>
            <person name="Kalindamar S."/>
            <person name="Kumru S."/>
        </authorList>
    </citation>
    <scope>NUCLEOTIDE SEQUENCE</scope>
    <source>
        <strain evidence="2">09-20</strain>
    </source>
</reference>
<organism evidence="2 3">
    <name type="scientific">Photorhabdus bodei</name>
    <dbReference type="NCBI Taxonomy" id="2029681"/>
    <lineage>
        <taxon>Bacteria</taxon>
        <taxon>Pseudomonadati</taxon>
        <taxon>Pseudomonadota</taxon>
        <taxon>Gammaproteobacteria</taxon>
        <taxon>Enterobacterales</taxon>
        <taxon>Morganellaceae</taxon>
        <taxon>Photorhabdus</taxon>
    </lineage>
</organism>
<evidence type="ECO:0000256" key="1">
    <source>
        <dbReference type="SAM" id="Phobius"/>
    </source>
</evidence>
<evidence type="ECO:0000313" key="3">
    <source>
        <dbReference type="Proteomes" id="UP001212996"/>
    </source>
</evidence>
<accession>A0AAW6BHC8</accession>
<name>A0AAW6BHC8_9GAMM</name>
<comment type="caution">
    <text evidence="2">The sequence shown here is derived from an EMBL/GenBank/DDBJ whole genome shotgun (WGS) entry which is preliminary data.</text>
</comment>
<feature type="transmembrane region" description="Helical" evidence="1">
    <location>
        <begin position="78"/>
        <end position="98"/>
    </location>
</feature>
<dbReference type="EMBL" id="JAQMFO010000010">
    <property type="protein sequence ID" value="MDB6372123.1"/>
    <property type="molecule type" value="Genomic_DNA"/>
</dbReference>
<evidence type="ECO:0000313" key="2">
    <source>
        <dbReference type="EMBL" id="MDB6372123.1"/>
    </source>
</evidence>
<protein>
    <submittedName>
        <fullName evidence="2">Uncharacterized protein</fullName>
    </submittedName>
</protein>
<dbReference type="Proteomes" id="UP001212996">
    <property type="component" value="Unassembled WGS sequence"/>
</dbReference>
<feature type="transmembrane region" description="Helical" evidence="1">
    <location>
        <begin position="118"/>
        <end position="137"/>
    </location>
</feature>
<dbReference type="AlphaFoldDB" id="A0AAW6BHC8"/>
<keyword evidence="1" id="KW-0472">Membrane</keyword>
<proteinExistence type="predicted"/>
<sequence>MPFLNLRNNSKKYDDSTFPTRAILLILFMISPANFFSLEGIMEYFCVFIIGVLLSAIELGSRYKDEPVSVMKCLPGAFYLFINGLICCAGLFLLHTFGVNQQVSESLNLTTTNEASKQVANVLYASIGSFFVMRSSFLKLGSENSQSQIDLGLNLILKKMIDIIDRQVDRDQAGRRSKDITEILNDVSYEDLSSKVHPFCLQLMQNVPGDESDTLFKELESIKASDVSLESKKLAIGLQLYNIVGKKLFSSIVTDLKVNAKSTTPNEEIIESEENDFESSFSDIVAEAKNKTQEAQEAPLATS</sequence>
<dbReference type="RefSeq" id="WP_271866203.1">
    <property type="nucleotide sequence ID" value="NZ_JAQMFO010000010.1"/>
</dbReference>